<organism evidence="4 5">
    <name type="scientific">Ranitomeya imitator</name>
    <name type="common">mimic poison frog</name>
    <dbReference type="NCBI Taxonomy" id="111125"/>
    <lineage>
        <taxon>Eukaryota</taxon>
        <taxon>Metazoa</taxon>
        <taxon>Chordata</taxon>
        <taxon>Craniata</taxon>
        <taxon>Vertebrata</taxon>
        <taxon>Euteleostomi</taxon>
        <taxon>Amphibia</taxon>
        <taxon>Batrachia</taxon>
        <taxon>Anura</taxon>
        <taxon>Neobatrachia</taxon>
        <taxon>Hyloidea</taxon>
        <taxon>Dendrobatidae</taxon>
        <taxon>Dendrobatinae</taxon>
        <taxon>Ranitomeya</taxon>
    </lineage>
</organism>
<accession>A0ABN9M383</accession>
<feature type="region of interest" description="Disordered" evidence="2">
    <location>
        <begin position="595"/>
        <end position="619"/>
    </location>
</feature>
<keyword evidence="1" id="KW-0175">Coiled coil</keyword>
<evidence type="ECO:0000256" key="3">
    <source>
        <dbReference type="SAM" id="SignalP"/>
    </source>
</evidence>
<proteinExistence type="predicted"/>
<dbReference type="Gene3D" id="1.20.58.1520">
    <property type="match status" value="1"/>
</dbReference>
<reference evidence="4" key="1">
    <citation type="submission" date="2023-07" db="EMBL/GenBank/DDBJ databases">
        <authorList>
            <person name="Stuckert A."/>
        </authorList>
    </citation>
    <scope>NUCLEOTIDE SEQUENCE</scope>
</reference>
<dbReference type="PANTHER" id="PTHR19321:SF1">
    <property type="entry name" value="PROTEIN REGULATOR OF CYTOKINESIS 1"/>
    <property type="match status" value="1"/>
</dbReference>
<feature type="coiled-coil region" evidence="1">
    <location>
        <begin position="129"/>
        <end position="205"/>
    </location>
</feature>
<dbReference type="EMBL" id="CAUEEQ010039183">
    <property type="protein sequence ID" value="CAJ0954828.1"/>
    <property type="molecule type" value="Genomic_DNA"/>
</dbReference>
<keyword evidence="5" id="KW-1185">Reference proteome</keyword>
<comment type="caution">
    <text evidence="4">The sequence shown here is derived from an EMBL/GenBank/DDBJ whole genome shotgun (WGS) entry which is preliminary data.</text>
</comment>
<dbReference type="InterPro" id="IPR007145">
    <property type="entry name" value="MAP65_Ase1_PRC1"/>
</dbReference>
<evidence type="ECO:0000313" key="4">
    <source>
        <dbReference type="EMBL" id="CAJ0954828.1"/>
    </source>
</evidence>
<sequence length="693" mass="80496">MRSFPFLTEAWSFVAVIPAVTLGTCDVIVTHQSQCGELRSRGKFEKLLSATEDWKRLCQKRLSLVYSAERSAAAMRRSEAIAAESVACLNSALARLRDIWEEIGIPEDQRLQRTDTVKRHINILLTQMIEEEERLKDRLQKSIDVCRKELNGLCEELHLPPFEEDEESTILQVEKDLRTRVEVMLKQKQERMQELKQLKQRDQSLCDILCTPSYFIDGHRVPSLDELDQFRRHLSALSAEKDLREAEFVKTKKHIIVCMEELDHLPDTSFERDVVCEEEEAFCLSKENLAALHQLLFQLEEQIQQNKSLCEELRAKMAELWERLQISEEEREAFSVHMTGSKGKTIKALQDELDRLQELKLQNIKNVIEIIRAELSSYWDKCFYSNEQRQAFAPFYDEDFSEELLCLHDAEIEHIKQYYETHKEMFEGVQKWEENWRLFLEFDKKTTDPNRFTNRGGNLLKEEKQRAKLQKMLPKLEEELKGRIAAWEEEQGKEFFMNGKKFMDYVSEQWNQLHIEKEREKQERLMKKSRQLEEEMFYGSAPRTPNKRRVLGTTTPSKVRKVRSALYCAHDSLNGTCVTNSTNTTLRSAFGGTMCHSPVSRPPPSGGKPGLPIRTPTRSFKTPQARRLEKNKENMSQLNGTAMSGGCLLTIPAQRNLSVNSVASTYSEFARELSKATRPNANPRVLNSTITHM</sequence>
<dbReference type="Proteomes" id="UP001176940">
    <property type="component" value="Unassembled WGS sequence"/>
</dbReference>
<dbReference type="Pfam" id="PF03999">
    <property type="entry name" value="MAP65_ASE1"/>
    <property type="match status" value="1"/>
</dbReference>
<keyword evidence="3" id="KW-0732">Signal</keyword>
<dbReference type="PANTHER" id="PTHR19321">
    <property type="entry name" value="PROTEIN REGULATOR OF CYTOKINESIS 1 PRC1-RELATED"/>
    <property type="match status" value="1"/>
</dbReference>
<feature type="chain" id="PRO_5046060963" description="Protein regulator of cytokinesis 1" evidence="3">
    <location>
        <begin position="24"/>
        <end position="693"/>
    </location>
</feature>
<evidence type="ECO:0000256" key="1">
    <source>
        <dbReference type="SAM" id="Coils"/>
    </source>
</evidence>
<feature type="signal peptide" evidence="3">
    <location>
        <begin position="1"/>
        <end position="23"/>
    </location>
</feature>
<evidence type="ECO:0000256" key="2">
    <source>
        <dbReference type="SAM" id="MobiDB-lite"/>
    </source>
</evidence>
<evidence type="ECO:0008006" key="6">
    <source>
        <dbReference type="Google" id="ProtNLM"/>
    </source>
</evidence>
<name>A0ABN9M383_9NEOB</name>
<evidence type="ECO:0000313" key="5">
    <source>
        <dbReference type="Proteomes" id="UP001176940"/>
    </source>
</evidence>
<protein>
    <recommendedName>
        <fullName evidence="6">Protein regulator of cytokinesis 1</fullName>
    </recommendedName>
</protein>
<gene>
    <name evidence="4" type="ORF">RIMI_LOCUS14890928</name>
</gene>
<feature type="coiled-coil region" evidence="1">
    <location>
        <begin position="296"/>
        <end position="366"/>
    </location>
</feature>